<comment type="caution">
    <text evidence="3">The sequence shown here is derived from an EMBL/GenBank/DDBJ whole genome shotgun (WGS) entry which is preliminary data.</text>
</comment>
<sequence>MLRITSGTAKGKKLISPEIPEFRAVQEVAKLAVFSILGNKVVGAVCLDLFAGSGNLGIEALSRGAAYCDFVDTDRVAEEAIFENLKQTGFLDKAEIRGQDAVKFTKDAMAEDRNYDIVFVDPFYKETHFKFLFENLEKILNPHGVVIFCHGSETDVKEILANTSRLRVHDEKRYGGAMVTVLQKKS</sequence>
<dbReference type="PANTHER" id="PTHR43542:SF1">
    <property type="entry name" value="METHYLTRANSFERASE"/>
    <property type="match status" value="1"/>
</dbReference>
<dbReference type="GO" id="GO:0031167">
    <property type="term" value="P:rRNA methylation"/>
    <property type="evidence" value="ECO:0007669"/>
    <property type="project" value="InterPro"/>
</dbReference>
<dbReference type="GO" id="GO:0008168">
    <property type="term" value="F:methyltransferase activity"/>
    <property type="evidence" value="ECO:0007669"/>
    <property type="project" value="UniProtKB-KW"/>
</dbReference>
<dbReference type="Pfam" id="PF03602">
    <property type="entry name" value="Cons_hypoth95"/>
    <property type="match status" value="1"/>
</dbReference>
<dbReference type="InterPro" id="IPR004398">
    <property type="entry name" value="RNA_MeTrfase_RsmD"/>
</dbReference>
<protein>
    <submittedName>
        <fullName evidence="3">16S rRNA (Guanine(966)-N(2))-methyltransferase RsmD</fullName>
    </submittedName>
</protein>
<keyword evidence="1 3" id="KW-0489">Methyltransferase</keyword>
<evidence type="ECO:0000256" key="1">
    <source>
        <dbReference type="ARBA" id="ARBA00022603"/>
    </source>
</evidence>
<gene>
    <name evidence="3" type="ORF">A2886_02455</name>
</gene>
<accession>A0A1F4URP3</accession>
<evidence type="ECO:0000313" key="4">
    <source>
        <dbReference type="Proteomes" id="UP000176608"/>
    </source>
</evidence>
<dbReference type="EMBL" id="MEVA01000006">
    <property type="protein sequence ID" value="OGC47625.1"/>
    <property type="molecule type" value="Genomic_DNA"/>
</dbReference>
<dbReference type="PIRSF" id="PIRSF004553">
    <property type="entry name" value="CHP00095"/>
    <property type="match status" value="1"/>
</dbReference>
<dbReference type="Gene3D" id="3.40.50.150">
    <property type="entry name" value="Vaccinia Virus protein VP39"/>
    <property type="match status" value="1"/>
</dbReference>
<evidence type="ECO:0000256" key="2">
    <source>
        <dbReference type="ARBA" id="ARBA00022679"/>
    </source>
</evidence>
<reference evidence="3 4" key="1">
    <citation type="journal article" date="2016" name="Nat. Commun.">
        <title>Thousands of microbial genomes shed light on interconnected biogeochemical processes in an aquifer system.</title>
        <authorList>
            <person name="Anantharaman K."/>
            <person name="Brown C.T."/>
            <person name="Hug L.A."/>
            <person name="Sharon I."/>
            <person name="Castelle C.J."/>
            <person name="Probst A.J."/>
            <person name="Thomas B.C."/>
            <person name="Singh A."/>
            <person name="Wilkins M.J."/>
            <person name="Karaoz U."/>
            <person name="Brodie E.L."/>
            <person name="Williams K.H."/>
            <person name="Hubbard S.S."/>
            <person name="Banfield J.F."/>
        </authorList>
    </citation>
    <scope>NUCLEOTIDE SEQUENCE [LARGE SCALE GENOMIC DNA]</scope>
</reference>
<dbReference type="InterPro" id="IPR029063">
    <property type="entry name" value="SAM-dependent_MTases_sf"/>
</dbReference>
<dbReference type="PANTHER" id="PTHR43542">
    <property type="entry name" value="METHYLTRANSFERASE"/>
    <property type="match status" value="1"/>
</dbReference>
<name>A0A1F4URP3_UNCKA</name>
<proteinExistence type="predicted"/>
<dbReference type="AlphaFoldDB" id="A0A1F4URP3"/>
<dbReference type="NCBIfam" id="TIGR00095">
    <property type="entry name" value="16S rRNA (guanine(966)-N(2))-methyltransferase RsmD"/>
    <property type="match status" value="1"/>
</dbReference>
<dbReference type="STRING" id="1802617.A2886_02455"/>
<organism evidence="3 4">
    <name type="scientific">candidate division WWE3 bacterium RIFCSPHIGHO2_01_FULL_42_13</name>
    <dbReference type="NCBI Taxonomy" id="1802617"/>
    <lineage>
        <taxon>Bacteria</taxon>
        <taxon>Katanobacteria</taxon>
    </lineage>
</organism>
<keyword evidence="2 3" id="KW-0808">Transferase</keyword>
<dbReference type="Proteomes" id="UP000176608">
    <property type="component" value="Unassembled WGS sequence"/>
</dbReference>
<dbReference type="SUPFAM" id="SSF53335">
    <property type="entry name" value="S-adenosyl-L-methionine-dependent methyltransferases"/>
    <property type="match status" value="1"/>
</dbReference>
<dbReference type="CDD" id="cd02440">
    <property type="entry name" value="AdoMet_MTases"/>
    <property type="match status" value="1"/>
</dbReference>
<evidence type="ECO:0000313" key="3">
    <source>
        <dbReference type="EMBL" id="OGC47625.1"/>
    </source>
</evidence>